<dbReference type="AlphaFoldDB" id="H0EEP2"/>
<dbReference type="Proteomes" id="UP000005446">
    <property type="component" value="Unassembled WGS sequence"/>
</dbReference>
<sequence>MPALWAGGGREGGKGYLQQRPQLKIDLESCLARSALQ</sequence>
<organism evidence="1 2">
    <name type="scientific">Glarea lozoyensis (strain ATCC 74030 / MF5533)</name>
    <dbReference type="NCBI Taxonomy" id="1104152"/>
    <lineage>
        <taxon>Eukaryota</taxon>
        <taxon>Fungi</taxon>
        <taxon>Dikarya</taxon>
        <taxon>Ascomycota</taxon>
        <taxon>Pezizomycotina</taxon>
        <taxon>Leotiomycetes</taxon>
        <taxon>Helotiales</taxon>
        <taxon>Helotiaceae</taxon>
        <taxon>Glarea</taxon>
    </lineage>
</organism>
<proteinExistence type="predicted"/>
<dbReference type="HOGENOM" id="CLU_3351224_0_0_1"/>
<keyword evidence="2" id="KW-1185">Reference proteome</keyword>
<evidence type="ECO:0000313" key="1">
    <source>
        <dbReference type="EMBL" id="EHL02955.1"/>
    </source>
</evidence>
<comment type="caution">
    <text evidence="1">The sequence shown here is derived from an EMBL/GenBank/DDBJ whole genome shotgun (WGS) entry which is preliminary data.</text>
</comment>
<reference evidence="1 2" key="1">
    <citation type="journal article" date="2012" name="Eukaryot. Cell">
        <title>Genome sequence of the fungus Glarea lozoyensis: the first genome sequence of a species from the Helotiaceae family.</title>
        <authorList>
            <person name="Youssar L."/>
            <person name="Gruening B.A."/>
            <person name="Erxleben A."/>
            <person name="Guenther S."/>
            <person name="Huettel W."/>
        </authorList>
    </citation>
    <scope>NUCLEOTIDE SEQUENCE [LARGE SCALE GENOMIC DNA]</scope>
    <source>
        <strain evidence="2">ATCC 74030 / MF5533</strain>
    </source>
</reference>
<gene>
    <name evidence="1" type="ORF">M7I_0922</name>
</gene>
<protein>
    <submittedName>
        <fullName evidence="1">Uncharacterized protein</fullName>
    </submittedName>
</protein>
<accession>H0EEP2</accession>
<evidence type="ECO:0000313" key="2">
    <source>
        <dbReference type="Proteomes" id="UP000005446"/>
    </source>
</evidence>
<dbReference type="InParanoid" id="H0EEP2"/>
<name>H0EEP2_GLAL7</name>
<dbReference type="EMBL" id="AGUE01000016">
    <property type="protein sequence ID" value="EHL02955.1"/>
    <property type="molecule type" value="Genomic_DNA"/>
</dbReference>